<dbReference type="GO" id="GO:0009055">
    <property type="term" value="F:electron transfer activity"/>
    <property type="evidence" value="ECO:0007669"/>
    <property type="project" value="UniProtKB-UniRule"/>
</dbReference>
<comment type="similarity">
    <text evidence="2 14">Belongs to the DsbB family.</text>
</comment>
<dbReference type="GO" id="GO:0015035">
    <property type="term" value="F:protein-disulfide reductase activity"/>
    <property type="evidence" value="ECO:0007669"/>
    <property type="project" value="UniProtKB-UniRule"/>
</dbReference>
<keyword evidence="9 14" id="KW-0560">Oxidoreductase</keyword>
<dbReference type="Gene3D" id="1.20.1550.10">
    <property type="entry name" value="DsbB-like"/>
    <property type="match status" value="1"/>
</dbReference>
<dbReference type="InterPro" id="IPR023380">
    <property type="entry name" value="DsbB-like_sf"/>
</dbReference>
<feature type="transmembrane region" description="Helical" evidence="15">
    <location>
        <begin position="7"/>
        <end position="27"/>
    </location>
</feature>
<keyword evidence="3 14" id="KW-0813">Transport</keyword>
<gene>
    <name evidence="14" type="primary">dsbB</name>
    <name evidence="16" type="ORF">C3942_15105</name>
</gene>
<evidence type="ECO:0000256" key="9">
    <source>
        <dbReference type="ARBA" id="ARBA00023002"/>
    </source>
</evidence>
<feature type="transmembrane region" description="Helical" evidence="15">
    <location>
        <begin position="66"/>
        <end position="88"/>
    </location>
</feature>
<feature type="topological domain" description="Periplasmic" evidence="14">
    <location>
        <begin position="26"/>
        <end position="43"/>
    </location>
</feature>
<evidence type="ECO:0000256" key="14">
    <source>
        <dbReference type="HAMAP-Rule" id="MF_00286"/>
    </source>
</evidence>
<dbReference type="InterPro" id="IPR022920">
    <property type="entry name" value="Disulphide_bond_form_DsbB"/>
</dbReference>
<dbReference type="Pfam" id="PF02600">
    <property type="entry name" value="DsbB"/>
    <property type="match status" value="1"/>
</dbReference>
<evidence type="ECO:0000256" key="5">
    <source>
        <dbReference type="ARBA" id="ARBA00022519"/>
    </source>
</evidence>
<dbReference type="EMBL" id="PSNW01000008">
    <property type="protein sequence ID" value="PPE73145.1"/>
    <property type="molecule type" value="Genomic_DNA"/>
</dbReference>
<keyword evidence="17" id="KW-1185">Reference proteome</keyword>
<evidence type="ECO:0000313" key="17">
    <source>
        <dbReference type="Proteomes" id="UP000238220"/>
    </source>
</evidence>
<comment type="caution">
    <text evidence="16">The sequence shown here is derived from an EMBL/GenBank/DDBJ whole genome shotgun (WGS) entry which is preliminary data.</text>
</comment>
<keyword evidence="4 14" id="KW-1003">Cell membrane</keyword>
<dbReference type="AlphaFoldDB" id="A0A2S5TDT5"/>
<feature type="disulfide bond" description="Redox-active" evidence="14">
    <location>
        <begin position="35"/>
        <end position="38"/>
    </location>
</feature>
<evidence type="ECO:0000256" key="11">
    <source>
        <dbReference type="ARBA" id="ARBA00023157"/>
    </source>
</evidence>
<dbReference type="Proteomes" id="UP000238220">
    <property type="component" value="Unassembled WGS sequence"/>
</dbReference>
<feature type="transmembrane region" description="Helical" evidence="15">
    <location>
        <begin position="141"/>
        <end position="160"/>
    </location>
</feature>
<keyword evidence="11 14" id="KW-1015">Disulfide bond</keyword>
<feature type="topological domain" description="Cytoplasmic" evidence="14">
    <location>
        <begin position="1"/>
        <end position="8"/>
    </location>
</feature>
<keyword evidence="12 14" id="KW-0143">Chaperone</keyword>
<evidence type="ECO:0000313" key="16">
    <source>
        <dbReference type="EMBL" id="PPE73145.1"/>
    </source>
</evidence>
<dbReference type="GO" id="GO:0006457">
    <property type="term" value="P:protein folding"/>
    <property type="evidence" value="ECO:0007669"/>
    <property type="project" value="InterPro"/>
</dbReference>
<feature type="transmembrane region" description="Helical" evidence="15">
    <location>
        <begin position="39"/>
        <end position="57"/>
    </location>
</feature>
<evidence type="ECO:0000256" key="13">
    <source>
        <dbReference type="ARBA" id="ARBA00023284"/>
    </source>
</evidence>
<organism evidence="16 17">
    <name type="scientific">Solimonas fluminis</name>
    <dbReference type="NCBI Taxonomy" id="2086571"/>
    <lineage>
        <taxon>Bacteria</taxon>
        <taxon>Pseudomonadati</taxon>
        <taxon>Pseudomonadota</taxon>
        <taxon>Gammaproteobacteria</taxon>
        <taxon>Nevskiales</taxon>
        <taxon>Nevskiaceae</taxon>
        <taxon>Solimonas</taxon>
    </lineage>
</organism>
<evidence type="ECO:0000256" key="3">
    <source>
        <dbReference type="ARBA" id="ARBA00022448"/>
    </source>
</evidence>
<dbReference type="PANTHER" id="PTHR36570:SF3">
    <property type="entry name" value="DISULFIDE BOND FORMATION PROTEIN B"/>
    <property type="match status" value="1"/>
</dbReference>
<protein>
    <recommendedName>
        <fullName evidence="14">Disulfide bond formation protein B</fullName>
    </recommendedName>
    <alternativeName>
        <fullName evidence="14">Disulfide oxidoreductase</fullName>
    </alternativeName>
</protein>
<keyword evidence="10 14" id="KW-0472">Membrane</keyword>
<keyword evidence="5" id="KW-0997">Cell inner membrane</keyword>
<dbReference type="SUPFAM" id="SSF158442">
    <property type="entry name" value="DsbB-like"/>
    <property type="match status" value="1"/>
</dbReference>
<evidence type="ECO:0000256" key="15">
    <source>
        <dbReference type="SAM" id="Phobius"/>
    </source>
</evidence>
<feature type="topological domain" description="Cytoplasmic" evidence="14">
    <location>
        <begin position="61"/>
        <end position="66"/>
    </location>
</feature>
<comment type="caution">
    <text evidence="14">Lacks conserved residue(s) required for the propagation of feature annotation.</text>
</comment>
<evidence type="ECO:0000256" key="8">
    <source>
        <dbReference type="ARBA" id="ARBA00022989"/>
    </source>
</evidence>
<evidence type="ECO:0000256" key="1">
    <source>
        <dbReference type="ARBA" id="ARBA00004429"/>
    </source>
</evidence>
<dbReference type="InterPro" id="IPR003752">
    <property type="entry name" value="DiS_bond_form_DsbB/BdbC"/>
</dbReference>
<accession>A0A2S5TDT5</accession>
<evidence type="ECO:0000256" key="7">
    <source>
        <dbReference type="ARBA" id="ARBA00022982"/>
    </source>
</evidence>
<keyword evidence="6 14" id="KW-0812">Transmembrane</keyword>
<sequence length="168" mass="18406">MTLNFRLLNLLGFLGCVFGLLFALYLQHFRGYEPCPFCIFQRVAMLATGLVFLAAAIQGPKAWGQWVYVFLSSLAALVGAGIAARHVWLQSLPPDQVPACGPTLDYLLDMMPLQEVVTTVLKGDGNCAKIDAQWLGISLPGWTLISFIGFVVYAVLTPILPKFLRKSA</sequence>
<evidence type="ECO:0000256" key="10">
    <source>
        <dbReference type="ARBA" id="ARBA00023136"/>
    </source>
</evidence>
<dbReference type="RefSeq" id="WP_104231184.1">
    <property type="nucleotide sequence ID" value="NZ_PSNW01000008.1"/>
</dbReference>
<name>A0A2S5TDT5_9GAMM</name>
<evidence type="ECO:0000256" key="6">
    <source>
        <dbReference type="ARBA" id="ARBA00022692"/>
    </source>
</evidence>
<proteinExistence type="inferred from homology"/>
<dbReference type="GO" id="GO:0005886">
    <property type="term" value="C:plasma membrane"/>
    <property type="evidence" value="ECO:0007669"/>
    <property type="project" value="UniProtKB-SubCell"/>
</dbReference>
<reference evidence="16 17" key="1">
    <citation type="submission" date="2018-02" db="EMBL/GenBank/DDBJ databases">
        <title>Genome sequencing of Solimonas sp. HR-BB.</title>
        <authorList>
            <person name="Lee Y."/>
            <person name="Jeon C.O."/>
        </authorList>
    </citation>
    <scope>NUCLEOTIDE SEQUENCE [LARGE SCALE GENOMIC DNA]</scope>
    <source>
        <strain evidence="16 17">HR-BB</strain>
    </source>
</reference>
<keyword evidence="8 14" id="KW-1133">Transmembrane helix</keyword>
<dbReference type="PANTHER" id="PTHR36570">
    <property type="entry name" value="DISULFIDE BOND FORMATION PROTEIN B"/>
    <property type="match status" value="1"/>
</dbReference>
<dbReference type="HAMAP" id="MF_00286">
    <property type="entry name" value="DsbB"/>
    <property type="match status" value="1"/>
</dbReference>
<evidence type="ECO:0000256" key="2">
    <source>
        <dbReference type="ARBA" id="ARBA00008823"/>
    </source>
</evidence>
<evidence type="ECO:0000256" key="12">
    <source>
        <dbReference type="ARBA" id="ARBA00023186"/>
    </source>
</evidence>
<comment type="function">
    <text evidence="14">Required for disulfide bond formation in some periplasmic proteins. Acts by oxidizing the DsbA protein.</text>
</comment>
<dbReference type="InterPro" id="IPR050183">
    <property type="entry name" value="DsbB"/>
</dbReference>
<comment type="subcellular location">
    <subcellularLocation>
        <location evidence="1">Cell inner membrane</location>
        <topology evidence="1">Multi-pass membrane protein</topology>
    </subcellularLocation>
    <subcellularLocation>
        <location evidence="14">Cell membrane</location>
        <topology evidence="14">Multi-pass membrane protein</topology>
    </subcellularLocation>
</comment>
<keyword evidence="13 14" id="KW-0676">Redox-active center</keyword>
<evidence type="ECO:0000256" key="4">
    <source>
        <dbReference type="ARBA" id="ARBA00022475"/>
    </source>
</evidence>
<keyword evidence="7 14" id="KW-0249">Electron transport</keyword>
<feature type="topological domain" description="Cytoplasmic" evidence="14">
    <location>
        <begin position="161"/>
        <end position="168"/>
    </location>
</feature>
<dbReference type="OrthoDB" id="3711263at2"/>